<keyword evidence="5" id="KW-0067">ATP-binding</keyword>
<dbReference type="InterPro" id="IPR027417">
    <property type="entry name" value="P-loop_NTPase"/>
</dbReference>
<dbReference type="GO" id="GO:0005524">
    <property type="term" value="F:ATP binding"/>
    <property type="evidence" value="ECO:0007669"/>
    <property type="project" value="UniProtKB-KW"/>
</dbReference>
<evidence type="ECO:0000256" key="1">
    <source>
        <dbReference type="ARBA" id="ARBA00012552"/>
    </source>
</evidence>
<dbReference type="CDD" id="cd18787">
    <property type="entry name" value="SF2_C_DEAD"/>
    <property type="match status" value="1"/>
</dbReference>
<accession>A0A914PED6</accession>
<dbReference type="CDD" id="cd00268">
    <property type="entry name" value="DEADc"/>
    <property type="match status" value="1"/>
</dbReference>
<dbReference type="PROSITE" id="PS51194">
    <property type="entry name" value="HELICASE_CTER"/>
    <property type="match status" value="1"/>
</dbReference>
<evidence type="ECO:0000256" key="4">
    <source>
        <dbReference type="ARBA" id="ARBA00022806"/>
    </source>
</evidence>
<feature type="domain" description="Helicase C-terminal" evidence="7">
    <location>
        <begin position="232"/>
        <end position="399"/>
    </location>
</feature>
<feature type="domain" description="Helicase ATP-binding" evidence="6">
    <location>
        <begin position="17"/>
        <end position="203"/>
    </location>
</feature>
<evidence type="ECO:0000256" key="5">
    <source>
        <dbReference type="ARBA" id="ARBA00022840"/>
    </source>
</evidence>
<dbReference type="GO" id="GO:0016787">
    <property type="term" value="F:hydrolase activity"/>
    <property type="evidence" value="ECO:0007669"/>
    <property type="project" value="UniProtKB-KW"/>
</dbReference>
<keyword evidence="3" id="KW-0378">Hydrolase</keyword>
<evidence type="ECO:0000259" key="7">
    <source>
        <dbReference type="PROSITE" id="PS51194"/>
    </source>
</evidence>
<evidence type="ECO:0000256" key="2">
    <source>
        <dbReference type="ARBA" id="ARBA00022741"/>
    </source>
</evidence>
<evidence type="ECO:0000313" key="9">
    <source>
        <dbReference type="WBParaSite" id="PDA_v2.g16550.t1"/>
    </source>
</evidence>
<dbReference type="InterPro" id="IPR011545">
    <property type="entry name" value="DEAD/DEAH_box_helicase_dom"/>
</dbReference>
<dbReference type="Pfam" id="PF00271">
    <property type="entry name" value="Helicase_C"/>
    <property type="match status" value="1"/>
</dbReference>
<dbReference type="SMART" id="SM00487">
    <property type="entry name" value="DEXDc"/>
    <property type="match status" value="1"/>
</dbReference>
<dbReference type="WBParaSite" id="PDA_v2.g16550.t1">
    <property type="protein sequence ID" value="PDA_v2.g16550.t1"/>
    <property type="gene ID" value="PDA_v2.g16550"/>
</dbReference>
<dbReference type="Pfam" id="PF00270">
    <property type="entry name" value="DEAD"/>
    <property type="match status" value="1"/>
</dbReference>
<dbReference type="PROSITE" id="PS51192">
    <property type="entry name" value="HELICASE_ATP_BIND_1"/>
    <property type="match status" value="1"/>
</dbReference>
<evidence type="ECO:0000256" key="3">
    <source>
        <dbReference type="ARBA" id="ARBA00022801"/>
    </source>
</evidence>
<name>A0A914PED6_9BILA</name>
<dbReference type="AlphaFoldDB" id="A0A914PED6"/>
<dbReference type="InterPro" id="IPR001650">
    <property type="entry name" value="Helicase_C-like"/>
</dbReference>
<dbReference type="PANTHER" id="PTHR47958">
    <property type="entry name" value="ATP-DEPENDENT RNA HELICASE DBP3"/>
    <property type="match status" value="1"/>
</dbReference>
<keyword evidence="4" id="KW-0347">Helicase</keyword>
<dbReference type="SMART" id="SM00490">
    <property type="entry name" value="HELICc"/>
    <property type="match status" value="1"/>
</dbReference>
<dbReference type="InterPro" id="IPR044742">
    <property type="entry name" value="DEAD/DEAH_RhlB"/>
</dbReference>
<evidence type="ECO:0000259" key="6">
    <source>
        <dbReference type="PROSITE" id="PS51192"/>
    </source>
</evidence>
<keyword evidence="8" id="KW-1185">Reference proteome</keyword>
<dbReference type="GO" id="GO:0003676">
    <property type="term" value="F:nucleic acid binding"/>
    <property type="evidence" value="ECO:0007669"/>
    <property type="project" value="InterPro"/>
</dbReference>
<dbReference type="Gene3D" id="3.40.50.300">
    <property type="entry name" value="P-loop containing nucleotide triphosphate hydrolases"/>
    <property type="match status" value="2"/>
</dbReference>
<dbReference type="InterPro" id="IPR014001">
    <property type="entry name" value="Helicase_ATP-bd"/>
</dbReference>
<keyword evidence="2" id="KW-0547">Nucleotide-binding</keyword>
<dbReference type="EC" id="3.6.4.13" evidence="1"/>
<dbReference type="GO" id="GO:0003724">
    <property type="term" value="F:RNA helicase activity"/>
    <property type="evidence" value="ECO:0007669"/>
    <property type="project" value="UniProtKB-EC"/>
</dbReference>
<dbReference type="SUPFAM" id="SSF52540">
    <property type="entry name" value="P-loop containing nucleoside triphosphate hydrolases"/>
    <property type="match status" value="1"/>
</dbReference>
<organism evidence="8 9">
    <name type="scientific">Panagrolaimus davidi</name>
    <dbReference type="NCBI Taxonomy" id="227884"/>
    <lineage>
        <taxon>Eukaryota</taxon>
        <taxon>Metazoa</taxon>
        <taxon>Ecdysozoa</taxon>
        <taxon>Nematoda</taxon>
        <taxon>Chromadorea</taxon>
        <taxon>Rhabditida</taxon>
        <taxon>Tylenchina</taxon>
        <taxon>Panagrolaimomorpha</taxon>
        <taxon>Panagrolaimoidea</taxon>
        <taxon>Panagrolaimidae</taxon>
        <taxon>Panagrolaimus</taxon>
    </lineage>
</organism>
<dbReference type="Proteomes" id="UP000887578">
    <property type="component" value="Unplaced"/>
</dbReference>
<reference evidence="9" key="1">
    <citation type="submission" date="2022-11" db="UniProtKB">
        <authorList>
            <consortium name="WormBaseParasite"/>
        </authorList>
    </citation>
    <scope>IDENTIFICATION</scope>
</reference>
<protein>
    <recommendedName>
        <fullName evidence="1">RNA helicase</fullName>
        <ecNumber evidence="1">3.6.4.13</ecNumber>
    </recommendedName>
</protein>
<evidence type="ECO:0000313" key="8">
    <source>
        <dbReference type="Proteomes" id="UP000887578"/>
    </source>
</evidence>
<proteinExistence type="predicted"/>
<sequence>MKNCGFIWPRKVQEAVIPYIIEGYDIKCQSETGTGKTAAYLIPIIDNLMKEKAKKGLSNEGPICVILAPTREIVEQIFQDAQKLNYGTDISVAKAYGEIRIKDNLNELTKRCNILCACIGRLLNLMKHDHQEFDDLLLLDMKYLVIDEADYFLTGPETQDIVTFLDHERLPPVNKRQNLYFSPTLRTEKLNLLADKYSNVKNMVLLTSSLECNQRIKFFVEDVHFAKDKPKLLQKCIKNIIAENEGKCPRIMVFVNTKKTANKVADDLKYANFPATVIHSDFSQHRRDKTIAEFRKESSNCRILVSVNVVGRGIDVEEMDYVINYEIPNSHDSKYRFIQRCGRTGRTRPGTAITFYCKANDKDMAPAIASVLKNAQQLPEFFKNQVLTEGIEESLGQLSINKKGNK</sequence>